<evidence type="ECO:0000313" key="3">
    <source>
        <dbReference type="Proteomes" id="UP000711995"/>
    </source>
</evidence>
<evidence type="ECO:0000313" key="2">
    <source>
        <dbReference type="EMBL" id="NIZ41496.1"/>
    </source>
</evidence>
<feature type="compositionally biased region" description="Basic and acidic residues" evidence="1">
    <location>
        <begin position="86"/>
        <end position="95"/>
    </location>
</feature>
<name>A0A968GB88_9SPIO</name>
<organism evidence="2 3">
    <name type="scientific">Entomospira entomophila</name>
    <dbReference type="NCBI Taxonomy" id="2719988"/>
    <lineage>
        <taxon>Bacteria</taxon>
        <taxon>Pseudomonadati</taxon>
        <taxon>Spirochaetota</taxon>
        <taxon>Spirochaetia</taxon>
        <taxon>Spirochaetales</taxon>
        <taxon>Spirochaetaceae</taxon>
        <taxon>Entomospira</taxon>
    </lineage>
</organism>
<feature type="non-terminal residue" evidence="2">
    <location>
        <position position="109"/>
    </location>
</feature>
<protein>
    <submittedName>
        <fullName evidence="2">Uncharacterized protein</fullName>
    </submittedName>
</protein>
<comment type="caution">
    <text evidence="2">The sequence shown here is derived from an EMBL/GenBank/DDBJ whole genome shotgun (WGS) entry which is preliminary data.</text>
</comment>
<dbReference type="EMBL" id="JAATLJ010000004">
    <property type="protein sequence ID" value="NIZ41496.1"/>
    <property type="molecule type" value="Genomic_DNA"/>
</dbReference>
<sequence>MKYLHRIKPSACGNGSGSLMQEELRDRFVKLEVEVTKDNQRLQHEIRDLKSVVDTISKEFHFSRGELKSVAELYQLYHKLTDRIERDSEKRDSQHQELLNALSKKLDAG</sequence>
<accession>A0A968GB88</accession>
<reference evidence="2 3" key="1">
    <citation type="submission" date="2020-03" db="EMBL/GenBank/DDBJ databases">
        <title>Spirochaetal bacteria isolated from arthropods constitute a novel genus Entomospira genus novum within the order Spirochaetales.</title>
        <authorList>
            <person name="Grana-Miraglia L."/>
            <person name="Sikutova S."/>
            <person name="Fingerle V."/>
            <person name="Sing A."/>
            <person name="Castillo-Ramirez S."/>
            <person name="Margos G."/>
            <person name="Rudolf I."/>
        </authorList>
    </citation>
    <scope>NUCLEOTIDE SEQUENCE [LARGE SCALE GENOMIC DNA]</scope>
    <source>
        <strain evidence="2 3">BR193</strain>
    </source>
</reference>
<feature type="region of interest" description="Disordered" evidence="1">
    <location>
        <begin position="86"/>
        <end position="109"/>
    </location>
</feature>
<keyword evidence="3" id="KW-1185">Reference proteome</keyword>
<dbReference type="AlphaFoldDB" id="A0A968GB88"/>
<dbReference type="Proteomes" id="UP000711995">
    <property type="component" value="Unassembled WGS sequence"/>
</dbReference>
<gene>
    <name evidence="2" type="ORF">HCT14_08240</name>
</gene>
<evidence type="ECO:0000256" key="1">
    <source>
        <dbReference type="SAM" id="MobiDB-lite"/>
    </source>
</evidence>
<proteinExistence type="predicted"/>
<dbReference type="RefSeq" id="WP_167701118.1">
    <property type="nucleotide sequence ID" value="NZ_JAATLJ010000004.1"/>
</dbReference>